<dbReference type="EMBL" id="CAJHJT010000001">
    <property type="protein sequence ID" value="CAD6992340.1"/>
    <property type="molecule type" value="Genomic_DNA"/>
</dbReference>
<evidence type="ECO:0000313" key="2">
    <source>
        <dbReference type="EMBL" id="CAD6992340.1"/>
    </source>
</evidence>
<reference evidence="3" key="2">
    <citation type="journal article" date="2014" name="BMC Genomics">
        <title>A genomic perspective to assessing quality of mass-reared SIT flies used in Mediterranean fruit fly (Ceratitis capitata) eradication in California.</title>
        <authorList>
            <person name="Calla B."/>
            <person name="Hall B."/>
            <person name="Hou S."/>
            <person name="Geib S.M."/>
        </authorList>
    </citation>
    <scope>NUCLEOTIDE SEQUENCE</scope>
</reference>
<reference evidence="2" key="3">
    <citation type="submission" date="2020-11" db="EMBL/GenBank/DDBJ databases">
        <authorList>
            <person name="Whitehead M."/>
        </authorList>
    </citation>
    <scope>NUCLEOTIDE SEQUENCE</scope>
    <source>
        <strain evidence="2">EGII</strain>
    </source>
</reference>
<gene>
    <name evidence="2" type="ORF">CCAP1982_LOCUS1204</name>
</gene>
<dbReference type="AlphaFoldDB" id="W8BYS4"/>
<dbReference type="EMBL" id="GAMC01002113">
    <property type="protein sequence ID" value="JAC04443.1"/>
    <property type="molecule type" value="mRNA"/>
</dbReference>
<keyword evidence="4" id="KW-1185">Reference proteome</keyword>
<protein>
    <submittedName>
        <fullName evidence="2">(Mediterranean fruit fly) hypothetical protein</fullName>
    </submittedName>
</protein>
<dbReference type="Proteomes" id="UP000606786">
    <property type="component" value="Unassembled WGS sequence"/>
</dbReference>
<evidence type="ECO:0000313" key="4">
    <source>
        <dbReference type="Proteomes" id="UP000606786"/>
    </source>
</evidence>
<accession>W8BYS4</accession>
<reference evidence="3" key="1">
    <citation type="submission" date="2013-07" db="EMBL/GenBank/DDBJ databases">
        <authorList>
            <person name="Geib S."/>
        </authorList>
    </citation>
    <scope>NUCLEOTIDE SEQUENCE</scope>
</reference>
<sequence>MLLKCLVLFTFGCIQINLCNGSKECYISTEQAERADGLSKRRQQLPHQNQQQIYSSDAYSKHYNHHQQIEQQQQQFYKDFEINQAPKRSSFQRTLKNRKKLKLNYNSKRRFKRNISTNPFLQRQMSQNPFVSNPFLPNPKPTNADQERNVLLINQSRDDTVRKPSSQINGTTHISINQNLFLSNDIGINNTSASAIAVHFTTQATKLSPELSQLVENEAVIFPDSQYLSKTTQNPQEALDIKR</sequence>
<name>W8BYS4_CERCA</name>
<feature type="chain" id="PRO_5033708411" evidence="1">
    <location>
        <begin position="22"/>
        <end position="243"/>
    </location>
</feature>
<evidence type="ECO:0000313" key="3">
    <source>
        <dbReference type="EMBL" id="JAC04443.1"/>
    </source>
</evidence>
<feature type="signal peptide" evidence="1">
    <location>
        <begin position="1"/>
        <end position="21"/>
    </location>
</feature>
<keyword evidence="1" id="KW-0732">Signal</keyword>
<evidence type="ECO:0000256" key="1">
    <source>
        <dbReference type="SAM" id="SignalP"/>
    </source>
</evidence>
<proteinExistence type="evidence at transcript level"/>
<organism evidence="3">
    <name type="scientific">Ceratitis capitata</name>
    <name type="common">Mediterranean fruit fly</name>
    <name type="synonym">Tephritis capitata</name>
    <dbReference type="NCBI Taxonomy" id="7213"/>
    <lineage>
        <taxon>Eukaryota</taxon>
        <taxon>Metazoa</taxon>
        <taxon>Ecdysozoa</taxon>
        <taxon>Arthropoda</taxon>
        <taxon>Hexapoda</taxon>
        <taxon>Insecta</taxon>
        <taxon>Pterygota</taxon>
        <taxon>Neoptera</taxon>
        <taxon>Endopterygota</taxon>
        <taxon>Diptera</taxon>
        <taxon>Brachycera</taxon>
        <taxon>Muscomorpha</taxon>
        <taxon>Tephritoidea</taxon>
        <taxon>Tephritidae</taxon>
        <taxon>Ceratitis</taxon>
        <taxon>Ceratitis</taxon>
    </lineage>
</organism>